<evidence type="ECO:0000256" key="7">
    <source>
        <dbReference type="ARBA" id="ARBA00023316"/>
    </source>
</evidence>
<feature type="transmembrane region" description="Helical" evidence="9">
    <location>
        <begin position="522"/>
        <end position="542"/>
    </location>
</feature>
<dbReference type="GO" id="GO:0071555">
    <property type="term" value="P:cell wall organization"/>
    <property type="evidence" value="ECO:0007669"/>
    <property type="project" value="UniProtKB-KW"/>
</dbReference>
<dbReference type="Proteomes" id="UP000541444">
    <property type="component" value="Unassembled WGS sequence"/>
</dbReference>
<evidence type="ECO:0000313" key="11">
    <source>
        <dbReference type="Proteomes" id="UP000541444"/>
    </source>
</evidence>
<accession>A0A7J7N8K7</accession>
<dbReference type="AlphaFoldDB" id="A0A7J7N8K7"/>
<comment type="subcellular location">
    <subcellularLocation>
        <location evidence="1">Endomembrane system</location>
        <topology evidence="1">Multi-pass membrane protein</topology>
    </subcellularLocation>
</comment>
<feature type="binding site" evidence="8">
    <location>
        <position position="105"/>
    </location>
    <ligand>
        <name>UDP-alpha-D-glucose</name>
        <dbReference type="ChEBI" id="CHEBI:58885"/>
    </ligand>
</feature>
<organism evidence="10 11">
    <name type="scientific">Kingdonia uniflora</name>
    <dbReference type="NCBI Taxonomy" id="39325"/>
    <lineage>
        <taxon>Eukaryota</taxon>
        <taxon>Viridiplantae</taxon>
        <taxon>Streptophyta</taxon>
        <taxon>Embryophyta</taxon>
        <taxon>Tracheophyta</taxon>
        <taxon>Spermatophyta</taxon>
        <taxon>Magnoliopsida</taxon>
        <taxon>Ranunculales</taxon>
        <taxon>Circaeasteraceae</taxon>
        <taxon>Kingdonia</taxon>
    </lineage>
</organism>
<evidence type="ECO:0000256" key="4">
    <source>
        <dbReference type="ARBA" id="ARBA00022692"/>
    </source>
</evidence>
<keyword evidence="6 9" id="KW-0472">Membrane</keyword>
<evidence type="ECO:0000256" key="8">
    <source>
        <dbReference type="PIRSR" id="PIRSR605150-2"/>
    </source>
</evidence>
<comment type="caution">
    <text evidence="10">The sequence shown here is derived from an EMBL/GenBank/DDBJ whole genome shotgun (WGS) entry which is preliminary data.</text>
</comment>
<name>A0A7J7N8K7_9MAGN</name>
<keyword evidence="4 9" id="KW-0812">Transmembrane</keyword>
<reference evidence="10 11" key="1">
    <citation type="journal article" date="2020" name="IScience">
        <title>Genome Sequencing of the Endangered Kingdonia uniflora (Circaeasteraceae, Ranunculales) Reveals Potential Mechanisms of Evolutionary Specialization.</title>
        <authorList>
            <person name="Sun Y."/>
            <person name="Deng T."/>
            <person name="Zhang A."/>
            <person name="Moore M.J."/>
            <person name="Landis J.B."/>
            <person name="Lin N."/>
            <person name="Zhang H."/>
            <person name="Zhang X."/>
            <person name="Huang J."/>
            <person name="Zhang X."/>
            <person name="Sun H."/>
            <person name="Wang H."/>
        </authorList>
    </citation>
    <scope>NUCLEOTIDE SEQUENCE [LARGE SCALE GENOMIC DNA]</scope>
    <source>
        <strain evidence="10">TB1705</strain>
        <tissue evidence="10">Leaf</tissue>
    </source>
</reference>
<evidence type="ECO:0008006" key="12">
    <source>
        <dbReference type="Google" id="ProtNLM"/>
    </source>
</evidence>
<dbReference type="InterPro" id="IPR005150">
    <property type="entry name" value="Cellulose_synth"/>
</dbReference>
<feature type="transmembrane region" description="Helical" evidence="9">
    <location>
        <begin position="459"/>
        <end position="483"/>
    </location>
</feature>
<evidence type="ECO:0000256" key="2">
    <source>
        <dbReference type="ARBA" id="ARBA00022676"/>
    </source>
</evidence>
<protein>
    <recommendedName>
        <fullName evidence="12">Cellulose synthase</fullName>
    </recommendedName>
</protein>
<keyword evidence="5 9" id="KW-1133">Transmembrane helix</keyword>
<keyword evidence="2" id="KW-0328">Glycosyltransferase</keyword>
<keyword evidence="7" id="KW-0961">Cell wall biogenesis/degradation</keyword>
<dbReference type="GO" id="GO:0016760">
    <property type="term" value="F:cellulose synthase (UDP-forming) activity"/>
    <property type="evidence" value="ECO:0007669"/>
    <property type="project" value="InterPro"/>
</dbReference>
<keyword evidence="11" id="KW-1185">Reference proteome</keyword>
<feature type="transmembrane region" description="Helical" evidence="9">
    <location>
        <begin position="352"/>
        <end position="369"/>
    </location>
</feature>
<dbReference type="OrthoDB" id="72851at2759"/>
<dbReference type="Gene3D" id="3.90.550.10">
    <property type="entry name" value="Spore Coat Polysaccharide Biosynthesis Protein SpsA, Chain A"/>
    <property type="match status" value="1"/>
</dbReference>
<dbReference type="GO" id="GO:0012505">
    <property type="term" value="C:endomembrane system"/>
    <property type="evidence" value="ECO:0007669"/>
    <property type="project" value="UniProtKB-SubCell"/>
</dbReference>
<sequence length="561" mass="64005">MNETVLKNCLKGWTSPFPDNRKNSSRLYEEFKVRINGLVIKYGRVPFNGLKMKDGTPWPGNNTNNHPGMIQILFGRGGVYDNDCEKFPRLVYISREKRPDFKHNKNAGSMNALVRVSALLTNGAYILNLDCNQYINNSRALIEAMCFMMDPITLKKVCYIQFPHRFDGIDANDRYVNHNTVFYNMNLKGLDGIQGPLCFGTGCIFSRKALYGYDPPSKLKHYRKNRWGSQIKSSNDTHSYYSSTLVLDEDSSSLLVMERGYLETEFPSVSLSLEMCFGQSPIFLASILVGDDRFSQSTTHEEILREAIQVISCDYEENTGWGREVIRITTYSTLKYDFLNKKDLKVLLSKRATTRILFLTIICFIYLQITSEASIWLILLLLSVFANIVLEIRWNEVGIENWWRNRQFWVTAGISSHLFAVLQGSCGAVLRLFICSRSRTKSCAEGSEVKISKVRWTSLLILPITITLVNLIAMAVGISYALGGAYASWTLQFIKLLFTFLVIIHLYPFLKGVTSQRHQIPTILVVWSLLLAFLFSLLWINVNPFTTHFHGPSKKDCGIQC</sequence>
<gene>
    <name evidence="10" type="ORF">GIB67_029326</name>
</gene>
<evidence type="ECO:0000256" key="3">
    <source>
        <dbReference type="ARBA" id="ARBA00022679"/>
    </source>
</evidence>
<feature type="transmembrane region" description="Helical" evidence="9">
    <location>
        <begin position="489"/>
        <end position="510"/>
    </location>
</feature>
<evidence type="ECO:0000313" key="10">
    <source>
        <dbReference type="EMBL" id="KAF6163477.1"/>
    </source>
</evidence>
<evidence type="ECO:0000256" key="1">
    <source>
        <dbReference type="ARBA" id="ARBA00004127"/>
    </source>
</evidence>
<dbReference type="GO" id="GO:0016020">
    <property type="term" value="C:membrane"/>
    <property type="evidence" value="ECO:0007669"/>
    <property type="project" value="InterPro"/>
</dbReference>
<evidence type="ECO:0000256" key="5">
    <source>
        <dbReference type="ARBA" id="ARBA00022989"/>
    </source>
</evidence>
<feature type="transmembrane region" description="Helical" evidence="9">
    <location>
        <begin position="414"/>
        <end position="434"/>
    </location>
</feature>
<dbReference type="Pfam" id="PF03552">
    <property type="entry name" value="Cellulose_synt"/>
    <property type="match status" value="2"/>
</dbReference>
<dbReference type="InterPro" id="IPR029044">
    <property type="entry name" value="Nucleotide-diphossugar_trans"/>
</dbReference>
<evidence type="ECO:0000256" key="9">
    <source>
        <dbReference type="SAM" id="Phobius"/>
    </source>
</evidence>
<dbReference type="EMBL" id="JACGCM010000981">
    <property type="protein sequence ID" value="KAF6163477.1"/>
    <property type="molecule type" value="Genomic_DNA"/>
</dbReference>
<keyword evidence="3" id="KW-0808">Transferase</keyword>
<dbReference type="PANTHER" id="PTHR13301">
    <property type="entry name" value="X-BOX TRANSCRIPTION FACTOR-RELATED"/>
    <property type="match status" value="1"/>
</dbReference>
<evidence type="ECO:0000256" key="6">
    <source>
        <dbReference type="ARBA" id="ARBA00023136"/>
    </source>
</evidence>
<dbReference type="GO" id="GO:0030244">
    <property type="term" value="P:cellulose biosynthetic process"/>
    <property type="evidence" value="ECO:0007669"/>
    <property type="project" value="InterPro"/>
</dbReference>
<proteinExistence type="predicted"/>